<name>A0A8X6YP81_9ARAC</name>
<protein>
    <submittedName>
        <fullName evidence="1">Uncharacterized protein</fullName>
    </submittedName>
</protein>
<evidence type="ECO:0000313" key="2">
    <source>
        <dbReference type="Proteomes" id="UP000886998"/>
    </source>
</evidence>
<dbReference type="Proteomes" id="UP000886998">
    <property type="component" value="Unassembled WGS sequence"/>
</dbReference>
<proteinExistence type="predicted"/>
<evidence type="ECO:0000313" key="1">
    <source>
        <dbReference type="EMBL" id="GFY76646.1"/>
    </source>
</evidence>
<gene>
    <name evidence="1" type="ORF">TNIN_11641</name>
</gene>
<dbReference type="EMBL" id="BMAV01022055">
    <property type="protein sequence ID" value="GFY76646.1"/>
    <property type="molecule type" value="Genomic_DNA"/>
</dbReference>
<comment type="caution">
    <text evidence="1">The sequence shown here is derived from an EMBL/GenBank/DDBJ whole genome shotgun (WGS) entry which is preliminary data.</text>
</comment>
<dbReference type="AlphaFoldDB" id="A0A8X6YP81"/>
<organism evidence="1 2">
    <name type="scientific">Trichonephila inaurata madagascariensis</name>
    <dbReference type="NCBI Taxonomy" id="2747483"/>
    <lineage>
        <taxon>Eukaryota</taxon>
        <taxon>Metazoa</taxon>
        <taxon>Ecdysozoa</taxon>
        <taxon>Arthropoda</taxon>
        <taxon>Chelicerata</taxon>
        <taxon>Arachnida</taxon>
        <taxon>Araneae</taxon>
        <taxon>Araneomorphae</taxon>
        <taxon>Entelegynae</taxon>
        <taxon>Araneoidea</taxon>
        <taxon>Nephilidae</taxon>
        <taxon>Trichonephila</taxon>
        <taxon>Trichonephila inaurata</taxon>
    </lineage>
</organism>
<accession>A0A8X6YP81</accession>
<reference evidence="1" key="1">
    <citation type="submission" date="2020-08" db="EMBL/GenBank/DDBJ databases">
        <title>Multicomponent nature underlies the extraordinary mechanical properties of spider dragline silk.</title>
        <authorList>
            <person name="Kono N."/>
            <person name="Nakamura H."/>
            <person name="Mori M."/>
            <person name="Yoshida Y."/>
            <person name="Ohtoshi R."/>
            <person name="Malay A.D."/>
            <person name="Moran D.A.P."/>
            <person name="Tomita M."/>
            <person name="Numata K."/>
            <person name="Arakawa K."/>
        </authorList>
    </citation>
    <scope>NUCLEOTIDE SEQUENCE</scope>
</reference>
<keyword evidence="2" id="KW-1185">Reference proteome</keyword>
<sequence length="86" mass="9759">MEGFPSRFLLFDIPTNVPLADVTIGLKNSNHREIVGIRRFIKPNSRHEASPVLITILGINIPECVKLWFFNHYVLVSPTYVSVPVL</sequence>